<dbReference type="InterPro" id="IPR001851">
    <property type="entry name" value="ABC_transp_permease"/>
</dbReference>
<dbReference type="AlphaFoldDB" id="A0A2H6CVB5"/>
<dbReference type="PANTHER" id="PTHR30482:SF10">
    <property type="entry name" value="HIGH-AFFINITY BRANCHED-CHAIN AMINO ACID TRANSPORT PROTEIN BRAE"/>
    <property type="match status" value="1"/>
</dbReference>
<evidence type="ECO:0000256" key="1">
    <source>
        <dbReference type="ARBA" id="ARBA00004651"/>
    </source>
</evidence>
<sequence length="325" mass="34917">MDRMKVFNKLSIIWLMITLLGFFAIDSLVFFGIIDPYYEITLVNVLINIILAVGLNLIVGYSGQLSLGHAGFMAIGAYATGILTTENQSMGAFLISLIVGILFAGVVALIVGIPTLRLKGDYLAIATLGFSEIIRIVILNMTDLTNGAAGLSGIPFFADWQMAFALMAICIILIANYTRSSIGRATIAIREDEMAAESIGVNTFYYKLMAFVIGAVTAAIAGSIHASYFGVINPSQFTFNKSIDILIMVVFGGIGSLTGSVVAATALGILNMYLQQFGALRIMIYSLVLILIMIFKPTGLFGTREISLARIFKKKANPISDGKEG</sequence>
<evidence type="ECO:0000256" key="2">
    <source>
        <dbReference type="ARBA" id="ARBA00022475"/>
    </source>
</evidence>
<evidence type="ECO:0008006" key="9">
    <source>
        <dbReference type="Google" id="ProtNLM"/>
    </source>
</evidence>
<keyword evidence="2" id="KW-1003">Cell membrane</keyword>
<protein>
    <recommendedName>
        <fullName evidence="9">Branched-chain amino acid ABC transporter permease</fullName>
    </recommendedName>
</protein>
<feature type="transmembrane region" description="Helical" evidence="6">
    <location>
        <begin position="154"/>
        <end position="175"/>
    </location>
</feature>
<dbReference type="GO" id="GO:0005886">
    <property type="term" value="C:plasma membrane"/>
    <property type="evidence" value="ECO:0007669"/>
    <property type="project" value="UniProtKB-SubCell"/>
</dbReference>
<keyword evidence="4 6" id="KW-1133">Transmembrane helix</keyword>
<dbReference type="Pfam" id="PF02653">
    <property type="entry name" value="BPD_transp_2"/>
    <property type="match status" value="1"/>
</dbReference>
<gene>
    <name evidence="7" type="ORF">TEHN7118_1720</name>
</gene>
<evidence type="ECO:0000256" key="3">
    <source>
        <dbReference type="ARBA" id="ARBA00022692"/>
    </source>
</evidence>
<feature type="transmembrane region" description="Helical" evidence="6">
    <location>
        <begin position="90"/>
        <end position="111"/>
    </location>
</feature>
<feature type="transmembrane region" description="Helical" evidence="6">
    <location>
        <begin position="123"/>
        <end position="142"/>
    </location>
</feature>
<feature type="transmembrane region" description="Helical" evidence="6">
    <location>
        <begin position="12"/>
        <end position="34"/>
    </location>
</feature>
<feature type="transmembrane region" description="Helical" evidence="6">
    <location>
        <begin position="245"/>
        <end position="270"/>
    </location>
</feature>
<dbReference type="CDD" id="cd06581">
    <property type="entry name" value="TM_PBP1_LivM_like"/>
    <property type="match status" value="1"/>
</dbReference>
<comment type="subcellular location">
    <subcellularLocation>
        <location evidence="1">Cell membrane</location>
        <topology evidence="1">Multi-pass membrane protein</topology>
    </subcellularLocation>
</comment>
<dbReference type="Proteomes" id="UP000236214">
    <property type="component" value="Unassembled WGS sequence"/>
</dbReference>
<feature type="transmembrane region" description="Helical" evidence="6">
    <location>
        <begin position="277"/>
        <end position="295"/>
    </location>
</feature>
<accession>A0A2H6CVB5</accession>
<dbReference type="GO" id="GO:0015658">
    <property type="term" value="F:branched-chain amino acid transmembrane transporter activity"/>
    <property type="evidence" value="ECO:0007669"/>
    <property type="project" value="InterPro"/>
</dbReference>
<dbReference type="PANTHER" id="PTHR30482">
    <property type="entry name" value="HIGH-AFFINITY BRANCHED-CHAIN AMINO ACID TRANSPORT SYSTEM PERMEASE"/>
    <property type="match status" value="1"/>
</dbReference>
<organism evidence="7 8">
    <name type="scientific">Tetragenococcus halophilus subsp. halophilus</name>
    <dbReference type="NCBI Taxonomy" id="1513897"/>
    <lineage>
        <taxon>Bacteria</taxon>
        <taxon>Bacillati</taxon>
        <taxon>Bacillota</taxon>
        <taxon>Bacilli</taxon>
        <taxon>Lactobacillales</taxon>
        <taxon>Enterococcaceae</taxon>
        <taxon>Tetragenococcus</taxon>
    </lineage>
</organism>
<feature type="transmembrane region" description="Helical" evidence="6">
    <location>
        <begin position="204"/>
        <end position="225"/>
    </location>
</feature>
<keyword evidence="3 6" id="KW-0812">Transmembrane</keyword>
<evidence type="ECO:0000313" key="7">
    <source>
        <dbReference type="EMBL" id="GBD68914.1"/>
    </source>
</evidence>
<feature type="transmembrane region" description="Helical" evidence="6">
    <location>
        <begin position="40"/>
        <end position="59"/>
    </location>
</feature>
<keyword evidence="8" id="KW-1185">Reference proteome</keyword>
<evidence type="ECO:0000256" key="5">
    <source>
        <dbReference type="ARBA" id="ARBA00023136"/>
    </source>
</evidence>
<proteinExistence type="predicted"/>
<evidence type="ECO:0000256" key="6">
    <source>
        <dbReference type="SAM" id="Phobius"/>
    </source>
</evidence>
<dbReference type="EMBL" id="BDEC01000076">
    <property type="protein sequence ID" value="GBD68914.1"/>
    <property type="molecule type" value="Genomic_DNA"/>
</dbReference>
<keyword evidence="5 6" id="KW-0472">Membrane</keyword>
<feature type="transmembrane region" description="Helical" evidence="6">
    <location>
        <begin position="66"/>
        <end position="84"/>
    </location>
</feature>
<evidence type="ECO:0000313" key="8">
    <source>
        <dbReference type="Proteomes" id="UP000236214"/>
    </source>
</evidence>
<evidence type="ECO:0000256" key="4">
    <source>
        <dbReference type="ARBA" id="ARBA00022989"/>
    </source>
</evidence>
<dbReference type="InterPro" id="IPR043428">
    <property type="entry name" value="LivM-like"/>
</dbReference>
<name>A0A2H6CVB5_TETHA</name>
<comment type="caution">
    <text evidence="7">The sequence shown here is derived from an EMBL/GenBank/DDBJ whole genome shotgun (WGS) entry which is preliminary data.</text>
</comment>
<reference evidence="7 8" key="1">
    <citation type="submission" date="2016-05" db="EMBL/GenBank/DDBJ databases">
        <title>Whole genome sequencing of Tetragenococcus halophilus subsp. halophilus NISL 7118.</title>
        <authorList>
            <person name="Shiwa Y."/>
            <person name="Nishimura I."/>
            <person name="Yoshikawa H."/>
            <person name="Koyama Y."/>
            <person name="Oguma T."/>
        </authorList>
    </citation>
    <scope>NUCLEOTIDE SEQUENCE [LARGE SCALE GENOMIC DNA]</scope>
    <source>
        <strain evidence="7 8">NISL 7118</strain>
    </source>
</reference>